<evidence type="ECO:0000313" key="8">
    <source>
        <dbReference type="EMBL" id="QEM53384.1"/>
    </source>
</evidence>
<dbReference type="GO" id="GO:0005634">
    <property type="term" value="C:nucleus"/>
    <property type="evidence" value="ECO:0007669"/>
    <property type="project" value="UniProtKB-SubCell"/>
</dbReference>
<accession>A0A5C1L4I0</accession>
<evidence type="ECO:0000259" key="6">
    <source>
        <dbReference type="PROSITE" id="PS50090"/>
    </source>
</evidence>
<dbReference type="GO" id="GO:0030154">
    <property type="term" value="P:cell differentiation"/>
    <property type="evidence" value="ECO:0007669"/>
    <property type="project" value="TreeGrafter"/>
</dbReference>
<evidence type="ECO:0000256" key="5">
    <source>
        <dbReference type="SAM" id="MobiDB-lite"/>
    </source>
</evidence>
<evidence type="ECO:0000259" key="7">
    <source>
        <dbReference type="PROSITE" id="PS51294"/>
    </source>
</evidence>
<evidence type="ECO:0000256" key="3">
    <source>
        <dbReference type="ARBA" id="ARBA00023125"/>
    </source>
</evidence>
<dbReference type="SUPFAM" id="SSF46689">
    <property type="entry name" value="Homeodomain-like"/>
    <property type="match status" value="1"/>
</dbReference>
<comment type="subcellular location">
    <subcellularLocation>
        <location evidence="1">Nucleus</location>
    </subcellularLocation>
</comment>
<dbReference type="Pfam" id="PF00249">
    <property type="entry name" value="Myb_DNA-binding"/>
    <property type="match status" value="2"/>
</dbReference>
<organism evidence="8">
    <name type="scientific">Platanus acerifolia</name>
    <name type="common">London plane tree</name>
    <dbReference type="NCBI Taxonomy" id="140101"/>
    <lineage>
        <taxon>Eukaryota</taxon>
        <taxon>Viridiplantae</taxon>
        <taxon>Streptophyta</taxon>
        <taxon>Embryophyta</taxon>
        <taxon>Tracheophyta</taxon>
        <taxon>Spermatophyta</taxon>
        <taxon>Magnoliopsida</taxon>
        <taxon>Proteales</taxon>
        <taxon>Platanaceae</taxon>
        <taxon>Platanus</taxon>
    </lineage>
</organism>
<feature type="region of interest" description="Disordered" evidence="5">
    <location>
        <begin position="119"/>
        <end position="181"/>
    </location>
</feature>
<dbReference type="EMBL" id="MK234702">
    <property type="protein sequence ID" value="QEM53384.1"/>
    <property type="molecule type" value="mRNA"/>
</dbReference>
<dbReference type="Gene3D" id="1.10.10.60">
    <property type="entry name" value="Homeodomain-like"/>
    <property type="match status" value="2"/>
</dbReference>
<dbReference type="CDD" id="cd00167">
    <property type="entry name" value="SANT"/>
    <property type="match status" value="2"/>
</dbReference>
<name>A0A5C1L4I0_PLAAC</name>
<gene>
    <name evidence="8" type="primary">MYB82</name>
</gene>
<evidence type="ECO:0000256" key="2">
    <source>
        <dbReference type="ARBA" id="ARBA00022737"/>
    </source>
</evidence>
<dbReference type="InterPro" id="IPR001005">
    <property type="entry name" value="SANT/Myb"/>
</dbReference>
<reference evidence="8" key="1">
    <citation type="journal article" date="2019" name="Plant Sci.">
        <title>PaMYB82 from Platanus acerifolia regulates trichome development in transgenic Arabidopsis.</title>
        <authorList>
            <person name="Zhang Y."/>
            <person name="Zhu H."/>
            <person name="Shao C."/>
            <person name="Cai F."/>
            <person name="Zhang J."/>
            <person name="Bao M."/>
        </authorList>
    </citation>
    <scope>NUCLEOTIDE SEQUENCE</scope>
</reference>
<dbReference type="SMART" id="SM00717">
    <property type="entry name" value="SANT"/>
    <property type="match status" value="2"/>
</dbReference>
<feature type="domain" description="Myb-like" evidence="6">
    <location>
        <begin position="9"/>
        <end position="61"/>
    </location>
</feature>
<dbReference type="InterPro" id="IPR017930">
    <property type="entry name" value="Myb_dom"/>
</dbReference>
<evidence type="ECO:0000256" key="4">
    <source>
        <dbReference type="ARBA" id="ARBA00023242"/>
    </source>
</evidence>
<dbReference type="PANTHER" id="PTHR47998">
    <property type="entry name" value="TRANSCRIPTION FACTOR MYB51-LIKE ISOFORM X1"/>
    <property type="match status" value="1"/>
</dbReference>
<dbReference type="GO" id="GO:0000976">
    <property type="term" value="F:transcription cis-regulatory region binding"/>
    <property type="evidence" value="ECO:0007669"/>
    <property type="project" value="TreeGrafter"/>
</dbReference>
<dbReference type="GO" id="GO:0006355">
    <property type="term" value="P:regulation of DNA-templated transcription"/>
    <property type="evidence" value="ECO:0007669"/>
    <property type="project" value="TreeGrafter"/>
</dbReference>
<protein>
    <submittedName>
        <fullName evidence="8">MYB82</fullName>
    </submittedName>
</protein>
<feature type="domain" description="Myb-like" evidence="6">
    <location>
        <begin position="62"/>
        <end position="112"/>
    </location>
</feature>
<evidence type="ECO:0000256" key="1">
    <source>
        <dbReference type="ARBA" id="ARBA00004123"/>
    </source>
</evidence>
<dbReference type="InterPro" id="IPR009057">
    <property type="entry name" value="Homeodomain-like_sf"/>
</dbReference>
<dbReference type="InterPro" id="IPR015495">
    <property type="entry name" value="Myb_TF_plants"/>
</dbReference>
<sequence length="223" mass="25730">MEREGTKQELKLKKGPWKPEEDLLLKKYVETCGEGKWGTVSKRAGLMRGGKSCRLRWKNYLRPDIKRGGMSEEEEDLIIRMHKLLGNRWSLIAGRLPGRTDNEVKNYWNTHLMKRYPQYKRDDSRSKRRKLSHSDNSTNTCGPSSTNTIKGSDEGNDEPIAALNNMNSFNYDPESPQFPSEGEFYEEPVLPLLDSIVLLESFKCGAENSSPFYFPEEMYPLLL</sequence>
<dbReference type="PROSITE" id="PS50090">
    <property type="entry name" value="MYB_LIKE"/>
    <property type="match status" value="2"/>
</dbReference>
<dbReference type="FunFam" id="1.10.10.60:FF:000001">
    <property type="entry name" value="MYB-related transcription factor"/>
    <property type="match status" value="1"/>
</dbReference>
<feature type="compositionally biased region" description="Polar residues" evidence="5">
    <location>
        <begin position="136"/>
        <end position="150"/>
    </location>
</feature>
<keyword evidence="4" id="KW-0539">Nucleus</keyword>
<dbReference type="PROSITE" id="PS51294">
    <property type="entry name" value="HTH_MYB"/>
    <property type="match status" value="2"/>
</dbReference>
<dbReference type="PANTHER" id="PTHR47998:SF43">
    <property type="entry name" value="TRANSCRIPTION FACTOR MYB82"/>
    <property type="match status" value="1"/>
</dbReference>
<keyword evidence="3" id="KW-0238">DNA-binding</keyword>
<keyword evidence="2" id="KW-0677">Repeat</keyword>
<feature type="domain" description="HTH myb-type" evidence="7">
    <location>
        <begin position="11"/>
        <end position="61"/>
    </location>
</feature>
<feature type="domain" description="HTH myb-type" evidence="7">
    <location>
        <begin position="62"/>
        <end position="116"/>
    </location>
</feature>
<dbReference type="AlphaFoldDB" id="A0A5C1L4I0"/>
<proteinExistence type="evidence at transcript level"/>